<name>A0A1M6K2B8_9FLAO</name>
<keyword evidence="1" id="KW-0472">Membrane</keyword>
<feature type="transmembrane region" description="Helical" evidence="1">
    <location>
        <begin position="36"/>
        <end position="55"/>
    </location>
</feature>
<feature type="transmembrane region" description="Helical" evidence="1">
    <location>
        <begin position="7"/>
        <end position="30"/>
    </location>
</feature>
<keyword evidence="1" id="KW-0812">Transmembrane</keyword>
<gene>
    <name evidence="2" type="ORF">SAMN05444337_2165</name>
</gene>
<accession>A0A1M6K2B8</accession>
<organism evidence="2 3">
    <name type="scientific">Flavobacterium haoranii</name>
    <dbReference type="NCBI Taxonomy" id="683124"/>
    <lineage>
        <taxon>Bacteria</taxon>
        <taxon>Pseudomonadati</taxon>
        <taxon>Bacteroidota</taxon>
        <taxon>Flavobacteriia</taxon>
        <taxon>Flavobacteriales</taxon>
        <taxon>Flavobacteriaceae</taxon>
        <taxon>Flavobacterium</taxon>
    </lineage>
</organism>
<keyword evidence="1" id="KW-1133">Transmembrane helix</keyword>
<proteinExistence type="predicted"/>
<dbReference type="Proteomes" id="UP000184232">
    <property type="component" value="Unassembled WGS sequence"/>
</dbReference>
<protein>
    <submittedName>
        <fullName evidence="2">Uncharacterized protein</fullName>
    </submittedName>
</protein>
<sequence length="77" mass="8892">MSKKTKAFLYNLAGFMVFFVPTWVICTNVFGMEGFLPKMIALVISIFLSPKFQFIKTAEGDKIFMKWLFVKGIKEVK</sequence>
<dbReference type="EMBL" id="FQZH01000004">
    <property type="protein sequence ID" value="SHJ53050.1"/>
    <property type="molecule type" value="Genomic_DNA"/>
</dbReference>
<reference evidence="2 3" key="1">
    <citation type="submission" date="2016-11" db="EMBL/GenBank/DDBJ databases">
        <authorList>
            <person name="Jaros S."/>
            <person name="Januszkiewicz K."/>
            <person name="Wedrychowicz H."/>
        </authorList>
    </citation>
    <scope>NUCLEOTIDE SEQUENCE [LARGE SCALE GENOMIC DNA]</scope>
    <source>
        <strain evidence="2 3">DSM 22807</strain>
    </source>
</reference>
<evidence type="ECO:0000313" key="3">
    <source>
        <dbReference type="Proteomes" id="UP000184232"/>
    </source>
</evidence>
<dbReference type="RefSeq" id="WP_072785117.1">
    <property type="nucleotide sequence ID" value="NZ_CP045292.1"/>
</dbReference>
<keyword evidence="3" id="KW-1185">Reference proteome</keyword>
<evidence type="ECO:0000313" key="2">
    <source>
        <dbReference type="EMBL" id="SHJ53050.1"/>
    </source>
</evidence>
<evidence type="ECO:0000256" key="1">
    <source>
        <dbReference type="SAM" id="Phobius"/>
    </source>
</evidence>
<dbReference type="AlphaFoldDB" id="A0A1M6K2B8"/>
<dbReference type="OrthoDB" id="1179771at2"/>